<dbReference type="EMBL" id="MDYP01000017">
    <property type="protein sequence ID" value="OQE06593.1"/>
    <property type="molecule type" value="Genomic_DNA"/>
</dbReference>
<protein>
    <submittedName>
        <fullName evidence="1">Uncharacterized protein</fullName>
    </submittedName>
</protein>
<comment type="caution">
    <text evidence="1">The sequence shown here is derived from an EMBL/GenBank/DDBJ whole genome shotgun (WGS) entry which is preliminary data.</text>
</comment>
<dbReference type="Proteomes" id="UP000191518">
    <property type="component" value="Unassembled WGS sequence"/>
</dbReference>
<keyword evidence="2" id="KW-1185">Reference proteome</keyword>
<name>A0A1V6RYT5_9EURO</name>
<evidence type="ECO:0000313" key="2">
    <source>
        <dbReference type="Proteomes" id="UP000191518"/>
    </source>
</evidence>
<dbReference type="AlphaFoldDB" id="A0A1V6RYT5"/>
<reference evidence="2" key="1">
    <citation type="journal article" date="2017" name="Nat. Microbiol.">
        <title>Global analysis of biosynthetic gene clusters reveals vast potential of secondary metabolite production in Penicillium species.</title>
        <authorList>
            <person name="Nielsen J.C."/>
            <person name="Grijseels S."/>
            <person name="Prigent S."/>
            <person name="Ji B."/>
            <person name="Dainat J."/>
            <person name="Nielsen K.F."/>
            <person name="Frisvad J.C."/>
            <person name="Workman M."/>
            <person name="Nielsen J."/>
        </authorList>
    </citation>
    <scope>NUCLEOTIDE SEQUENCE [LARGE SCALE GENOMIC DNA]</scope>
    <source>
        <strain evidence="2">IBT 29486</strain>
    </source>
</reference>
<organism evidence="1 2">
    <name type="scientific">Penicillium vulpinum</name>
    <dbReference type="NCBI Taxonomy" id="29845"/>
    <lineage>
        <taxon>Eukaryota</taxon>
        <taxon>Fungi</taxon>
        <taxon>Dikarya</taxon>
        <taxon>Ascomycota</taxon>
        <taxon>Pezizomycotina</taxon>
        <taxon>Eurotiomycetes</taxon>
        <taxon>Eurotiomycetidae</taxon>
        <taxon>Eurotiales</taxon>
        <taxon>Aspergillaceae</taxon>
        <taxon>Penicillium</taxon>
    </lineage>
</organism>
<gene>
    <name evidence="1" type="ORF">PENVUL_c017G06688</name>
</gene>
<sequence length="106" mass="11567">MLNTGYYSKSGGIIVPVLLMGFSYEHLSYGGPTLNGICTACSLKIVLADKDAVLVDVTAVLTVRSTLRVYLELDIVPLNVNVVAELEALMFLKKTRNYLKSNVAKK</sequence>
<proteinExistence type="predicted"/>
<accession>A0A1V6RYT5</accession>
<evidence type="ECO:0000313" key="1">
    <source>
        <dbReference type="EMBL" id="OQE06593.1"/>
    </source>
</evidence>